<feature type="signal peptide" evidence="2">
    <location>
        <begin position="1"/>
        <end position="21"/>
    </location>
</feature>
<reference evidence="3" key="2">
    <citation type="submission" date="2020-09" db="EMBL/GenBank/DDBJ databases">
        <authorList>
            <person name="Sun Q."/>
            <person name="Zhou Y."/>
        </authorList>
    </citation>
    <scope>NUCLEOTIDE SEQUENCE</scope>
    <source>
        <strain evidence="3">CGMCC 1.15493</strain>
    </source>
</reference>
<evidence type="ECO:0000313" key="4">
    <source>
        <dbReference type="Proteomes" id="UP000613160"/>
    </source>
</evidence>
<sequence length="279" mass="29060">MKLTGLLSCAVFALTSPQASAQTTPRPIPEGFVLPGPPPTNAPAGTGSGAPAPAAPPGAEAAPQAVVPPAGLVSRPIVGSLAAAPAAVAPTAGTTQLLGTVSGSEHIWPCVQRKVDQVSAAQVWPGPPIETAEGTARSDAISQFVASVAPRRVPLGDAEAKAREFVRSMPESDRRTRATAAFAELLATLNAERTAIMNGIERYGARQQALAARLRGENAAIGEMRNKGEMSKAADAQEALLWDTRLFEERRKSLTYVCEVPVLIEQRLFALGRAMSGEL</sequence>
<keyword evidence="4" id="KW-1185">Reference proteome</keyword>
<reference evidence="3" key="1">
    <citation type="journal article" date="2014" name="Int. J. Syst. Evol. Microbiol.">
        <title>Complete genome sequence of Corynebacterium casei LMG S-19264T (=DSM 44701T), isolated from a smear-ripened cheese.</title>
        <authorList>
            <consortium name="US DOE Joint Genome Institute (JGI-PGF)"/>
            <person name="Walter F."/>
            <person name="Albersmeier A."/>
            <person name="Kalinowski J."/>
            <person name="Ruckert C."/>
        </authorList>
    </citation>
    <scope>NUCLEOTIDE SEQUENCE</scope>
    <source>
        <strain evidence="3">CGMCC 1.15493</strain>
    </source>
</reference>
<proteinExistence type="predicted"/>
<protein>
    <submittedName>
        <fullName evidence="3">Uncharacterized protein</fullName>
    </submittedName>
</protein>
<feature type="region of interest" description="Disordered" evidence="1">
    <location>
        <begin position="18"/>
        <end position="63"/>
    </location>
</feature>
<keyword evidence="2" id="KW-0732">Signal</keyword>
<feature type="compositionally biased region" description="Low complexity" evidence="1">
    <location>
        <begin position="42"/>
        <end position="63"/>
    </location>
</feature>
<evidence type="ECO:0000256" key="2">
    <source>
        <dbReference type="SAM" id="SignalP"/>
    </source>
</evidence>
<accession>A0A917DGU2</accession>
<comment type="caution">
    <text evidence="3">The sequence shown here is derived from an EMBL/GenBank/DDBJ whole genome shotgun (WGS) entry which is preliminary data.</text>
</comment>
<dbReference type="EMBL" id="BMJJ01000013">
    <property type="protein sequence ID" value="GGD36256.1"/>
    <property type="molecule type" value="Genomic_DNA"/>
</dbReference>
<feature type="chain" id="PRO_5037172566" evidence="2">
    <location>
        <begin position="22"/>
        <end position="279"/>
    </location>
</feature>
<dbReference type="AlphaFoldDB" id="A0A917DGU2"/>
<evidence type="ECO:0000256" key="1">
    <source>
        <dbReference type="SAM" id="MobiDB-lite"/>
    </source>
</evidence>
<evidence type="ECO:0000313" key="3">
    <source>
        <dbReference type="EMBL" id="GGD36256.1"/>
    </source>
</evidence>
<organism evidence="3 4">
    <name type="scientific">Aureimonas glaciei</name>
    <dbReference type="NCBI Taxonomy" id="1776957"/>
    <lineage>
        <taxon>Bacteria</taxon>
        <taxon>Pseudomonadati</taxon>
        <taxon>Pseudomonadota</taxon>
        <taxon>Alphaproteobacteria</taxon>
        <taxon>Hyphomicrobiales</taxon>
        <taxon>Aurantimonadaceae</taxon>
        <taxon>Aureimonas</taxon>
    </lineage>
</organism>
<gene>
    <name evidence="3" type="ORF">GCM10011335_44030</name>
</gene>
<dbReference type="Proteomes" id="UP000613160">
    <property type="component" value="Unassembled WGS sequence"/>
</dbReference>
<name>A0A917DGU2_9HYPH</name>